<dbReference type="InterPro" id="IPR007078">
    <property type="entry name" value="Haem_export_protD_CcmD"/>
</dbReference>
<evidence type="ECO:0000256" key="8">
    <source>
        <dbReference type="ARBA" id="ARBA00022692"/>
    </source>
</evidence>
<dbReference type="GO" id="GO:0015886">
    <property type="term" value="P:heme transport"/>
    <property type="evidence" value="ECO:0007669"/>
    <property type="project" value="InterPro"/>
</dbReference>
<dbReference type="GO" id="GO:0017004">
    <property type="term" value="P:cytochrome complex assembly"/>
    <property type="evidence" value="ECO:0007669"/>
    <property type="project" value="UniProtKB-KW"/>
</dbReference>
<evidence type="ECO:0000256" key="1">
    <source>
        <dbReference type="ARBA" id="ARBA00002442"/>
    </source>
</evidence>
<dbReference type="RefSeq" id="WP_254098393.1">
    <property type="nucleotide sequence ID" value="NZ_JANATA010000002.1"/>
</dbReference>
<keyword evidence="5 12" id="KW-0813">Transport</keyword>
<evidence type="ECO:0000256" key="3">
    <source>
        <dbReference type="ARBA" id="ARBA00008741"/>
    </source>
</evidence>
<reference evidence="13" key="1">
    <citation type="submission" date="2022-07" db="EMBL/GenBank/DDBJ databases">
        <title>Characterization of the Novel Bacterium Alteromonas immobilis LMIT006 and Alteromonas gregis LMIT007.</title>
        <authorList>
            <person name="Lin X."/>
        </authorList>
    </citation>
    <scope>NUCLEOTIDE SEQUENCE</scope>
    <source>
        <strain evidence="13">LMIT007</strain>
    </source>
</reference>
<keyword evidence="14" id="KW-1185">Reference proteome</keyword>
<dbReference type="Pfam" id="PF04995">
    <property type="entry name" value="CcmD"/>
    <property type="match status" value="1"/>
</dbReference>
<keyword evidence="11 12" id="KW-0472">Membrane</keyword>
<comment type="similarity">
    <text evidence="3 12">Belongs to the CcmD/CycX/HelD family.</text>
</comment>
<evidence type="ECO:0000313" key="13">
    <source>
        <dbReference type="EMBL" id="MCP3427741.1"/>
    </source>
</evidence>
<organism evidence="13 14">
    <name type="scientific">Opacimonas viscosa</name>
    <dbReference type="NCBI Taxonomy" id="2961944"/>
    <lineage>
        <taxon>Bacteria</taxon>
        <taxon>Pseudomonadati</taxon>
        <taxon>Pseudomonadota</taxon>
        <taxon>Gammaproteobacteria</taxon>
        <taxon>Alteromonadales</taxon>
        <taxon>Alteromonadaceae</taxon>
        <taxon>Opacimonas</taxon>
    </lineage>
</organism>
<comment type="caution">
    <text evidence="13">The sequence shown here is derived from an EMBL/GenBank/DDBJ whole genome shotgun (WGS) entry which is preliminary data.</text>
</comment>
<evidence type="ECO:0000256" key="7">
    <source>
        <dbReference type="ARBA" id="ARBA00022519"/>
    </source>
</evidence>
<keyword evidence="6 12" id="KW-1003">Cell membrane</keyword>
<evidence type="ECO:0000256" key="10">
    <source>
        <dbReference type="ARBA" id="ARBA00022989"/>
    </source>
</evidence>
<dbReference type="AlphaFoldDB" id="A0AA41WZT6"/>
<dbReference type="PANTHER" id="PTHR37531:SF1">
    <property type="entry name" value="HEME EXPORTER PROTEIN D"/>
    <property type="match status" value="1"/>
</dbReference>
<dbReference type="Proteomes" id="UP001165413">
    <property type="component" value="Unassembled WGS sequence"/>
</dbReference>
<name>A0AA41WZT6_9ALTE</name>
<dbReference type="GO" id="GO:0005886">
    <property type="term" value="C:plasma membrane"/>
    <property type="evidence" value="ECO:0007669"/>
    <property type="project" value="UniProtKB-SubCell"/>
</dbReference>
<keyword evidence="7 12" id="KW-0997">Cell inner membrane</keyword>
<evidence type="ECO:0000256" key="4">
    <source>
        <dbReference type="ARBA" id="ARBA00016461"/>
    </source>
</evidence>
<dbReference type="PANTHER" id="PTHR37531">
    <property type="entry name" value="HEME EXPORTER PROTEIN D"/>
    <property type="match status" value="1"/>
</dbReference>
<accession>A0AA41WZT6</accession>
<comment type="subcellular location">
    <subcellularLocation>
        <location evidence="2 12">Cell inner membrane</location>
        <topology evidence="2 12">Single-pass membrane protein</topology>
    </subcellularLocation>
</comment>
<comment type="function">
    <text evidence="1 12">Required for the export of heme to the periplasm for the biogenesis of c-type cytochromes.</text>
</comment>
<dbReference type="NCBIfam" id="TIGR03141">
    <property type="entry name" value="cytochro_ccmD"/>
    <property type="match status" value="1"/>
</dbReference>
<dbReference type="InterPro" id="IPR052075">
    <property type="entry name" value="Heme_exporter_D"/>
</dbReference>
<evidence type="ECO:0000256" key="5">
    <source>
        <dbReference type="ARBA" id="ARBA00022448"/>
    </source>
</evidence>
<proteinExistence type="inferred from homology"/>
<evidence type="ECO:0000256" key="12">
    <source>
        <dbReference type="RuleBase" id="RU363101"/>
    </source>
</evidence>
<evidence type="ECO:0000313" key="14">
    <source>
        <dbReference type="Proteomes" id="UP001165413"/>
    </source>
</evidence>
<sequence length="67" mass="7668">MAFSSFSEFWAMGGYGFFVWLSYGISALAVVLYIVFVRVQNKKIMTDFYAQQARDARIAKAKAEEKL</sequence>
<feature type="transmembrane region" description="Helical" evidence="12">
    <location>
        <begin position="12"/>
        <end position="36"/>
    </location>
</feature>
<evidence type="ECO:0000256" key="2">
    <source>
        <dbReference type="ARBA" id="ARBA00004377"/>
    </source>
</evidence>
<dbReference type="EMBL" id="JANATA010000002">
    <property type="protein sequence ID" value="MCP3427741.1"/>
    <property type="molecule type" value="Genomic_DNA"/>
</dbReference>
<evidence type="ECO:0000256" key="11">
    <source>
        <dbReference type="ARBA" id="ARBA00023136"/>
    </source>
</evidence>
<keyword evidence="9 12" id="KW-0201">Cytochrome c-type biogenesis</keyword>
<keyword evidence="8 12" id="KW-0812">Transmembrane</keyword>
<evidence type="ECO:0000256" key="9">
    <source>
        <dbReference type="ARBA" id="ARBA00022748"/>
    </source>
</evidence>
<dbReference type="GO" id="GO:1903607">
    <property type="term" value="P:cytochrome c biosynthetic process"/>
    <property type="evidence" value="ECO:0007669"/>
    <property type="project" value="TreeGrafter"/>
</dbReference>
<evidence type="ECO:0000256" key="6">
    <source>
        <dbReference type="ARBA" id="ARBA00022475"/>
    </source>
</evidence>
<protein>
    <recommendedName>
        <fullName evidence="4 12">Heme exporter protein D</fullName>
    </recommendedName>
</protein>
<keyword evidence="10 12" id="KW-1133">Transmembrane helix</keyword>
<gene>
    <name evidence="13" type="primary">ccmD</name>
    <name evidence="13" type="ORF">NLF92_02155</name>
</gene>